<name>A0AAV8XAI6_9CUCU</name>
<dbReference type="InterPro" id="IPR013607">
    <property type="entry name" value="Phospholipase_A2-like"/>
</dbReference>
<dbReference type="Pfam" id="PF08398">
    <property type="entry name" value="Phospholip_A2_4"/>
    <property type="match status" value="1"/>
</dbReference>
<proteinExistence type="predicted"/>
<organism evidence="2 3">
    <name type="scientific">Rhamnusium bicolor</name>
    <dbReference type="NCBI Taxonomy" id="1586634"/>
    <lineage>
        <taxon>Eukaryota</taxon>
        <taxon>Metazoa</taxon>
        <taxon>Ecdysozoa</taxon>
        <taxon>Arthropoda</taxon>
        <taxon>Hexapoda</taxon>
        <taxon>Insecta</taxon>
        <taxon>Pterygota</taxon>
        <taxon>Neoptera</taxon>
        <taxon>Endopterygota</taxon>
        <taxon>Coleoptera</taxon>
        <taxon>Polyphaga</taxon>
        <taxon>Cucujiformia</taxon>
        <taxon>Chrysomeloidea</taxon>
        <taxon>Cerambycidae</taxon>
        <taxon>Lepturinae</taxon>
        <taxon>Rhagiini</taxon>
        <taxon>Rhamnusium</taxon>
    </lineage>
</organism>
<gene>
    <name evidence="2" type="ORF">NQ314_012768</name>
</gene>
<accession>A0AAV8XAI6</accession>
<dbReference type="AlphaFoldDB" id="A0AAV8XAI6"/>
<protein>
    <recommendedName>
        <fullName evidence="1">Phospholipase A2-like domain-containing protein</fullName>
    </recommendedName>
</protein>
<reference evidence="2" key="1">
    <citation type="journal article" date="2023" name="Insect Mol. Biol.">
        <title>Genome sequencing provides insights into the evolution of gene families encoding plant cell wall-degrading enzymes in longhorned beetles.</title>
        <authorList>
            <person name="Shin N.R."/>
            <person name="Okamura Y."/>
            <person name="Kirsch R."/>
            <person name="Pauchet Y."/>
        </authorList>
    </citation>
    <scope>NUCLEOTIDE SEQUENCE</scope>
    <source>
        <strain evidence="2">RBIC_L_NR</strain>
    </source>
</reference>
<comment type="caution">
    <text evidence="2">The sequence shown here is derived from an EMBL/GenBank/DDBJ whole genome shotgun (WGS) entry which is preliminary data.</text>
</comment>
<feature type="domain" description="Phospholipase A2-like" evidence="1">
    <location>
        <begin position="33"/>
        <end position="93"/>
    </location>
</feature>
<dbReference type="Proteomes" id="UP001162156">
    <property type="component" value="Unassembled WGS sequence"/>
</dbReference>
<sequence>MVGCGSSSLINNRNSKKRGRGLLNKIIDKLPVELHFLGYNYYGPCTKLARRLQRGDRGINPLDEACKEHDISYSKFQDVVKRNQADKELAETACKRVTVSDSNFAEKLAALGVGGLIIIKNKFGMDLSVEKNRASKKKDGQINLKVAVIRKLSSKERKQREEF</sequence>
<evidence type="ECO:0000259" key="1">
    <source>
        <dbReference type="Pfam" id="PF08398"/>
    </source>
</evidence>
<dbReference type="GO" id="GO:0005198">
    <property type="term" value="F:structural molecule activity"/>
    <property type="evidence" value="ECO:0007669"/>
    <property type="project" value="InterPro"/>
</dbReference>
<evidence type="ECO:0000313" key="2">
    <source>
        <dbReference type="EMBL" id="KAJ8935500.1"/>
    </source>
</evidence>
<dbReference type="EMBL" id="JANEYF010003569">
    <property type="protein sequence ID" value="KAJ8935500.1"/>
    <property type="molecule type" value="Genomic_DNA"/>
</dbReference>
<keyword evidence="3" id="KW-1185">Reference proteome</keyword>
<evidence type="ECO:0000313" key="3">
    <source>
        <dbReference type="Proteomes" id="UP001162156"/>
    </source>
</evidence>